<evidence type="ECO:0000256" key="1">
    <source>
        <dbReference type="SAM" id="MobiDB-lite"/>
    </source>
</evidence>
<proteinExistence type="predicted"/>
<evidence type="ECO:0008006" key="3">
    <source>
        <dbReference type="Google" id="ProtNLM"/>
    </source>
</evidence>
<feature type="compositionally biased region" description="Basic and acidic residues" evidence="1">
    <location>
        <begin position="11"/>
        <end position="22"/>
    </location>
</feature>
<protein>
    <recommendedName>
        <fullName evidence="3">DUF1844 domain-containing protein</fullName>
    </recommendedName>
</protein>
<organism evidence="2">
    <name type="scientific">uncultured Desulfobacteraceae bacterium</name>
    <dbReference type="NCBI Taxonomy" id="218296"/>
    <lineage>
        <taxon>Bacteria</taxon>
        <taxon>Pseudomonadati</taxon>
        <taxon>Thermodesulfobacteriota</taxon>
        <taxon>Desulfobacteria</taxon>
        <taxon>Desulfobacterales</taxon>
        <taxon>Desulfobacteraceae</taxon>
        <taxon>environmental samples</taxon>
    </lineage>
</organism>
<dbReference type="Pfam" id="PF08899">
    <property type="entry name" value="DUF1844"/>
    <property type="match status" value="1"/>
</dbReference>
<dbReference type="AlphaFoldDB" id="A0A484HJQ5"/>
<evidence type="ECO:0000313" key="2">
    <source>
        <dbReference type="EMBL" id="VEN73457.1"/>
    </source>
</evidence>
<dbReference type="InterPro" id="IPR014995">
    <property type="entry name" value="DUF1844"/>
</dbReference>
<name>A0A484HJQ5_9BACT</name>
<accession>A0A484HJQ5</accession>
<dbReference type="EMBL" id="CAACVI010000010">
    <property type="protein sequence ID" value="VEN73457.1"/>
    <property type="molecule type" value="Genomic_DNA"/>
</dbReference>
<sequence>MSTDTQDFVIPDEKRDEKKGGEGSDSSSPGHKAGEGEPDFQLPEINFSTFIFSLNTSALVHMGMLEDPSTMKKDKNLPMAKQTIDILSMLEEKTRGNLSANEADMIKNILYDLRIMYVKSAG</sequence>
<gene>
    <name evidence="2" type="ORF">EPICR_180011</name>
</gene>
<feature type="region of interest" description="Disordered" evidence="1">
    <location>
        <begin position="1"/>
        <end position="41"/>
    </location>
</feature>
<reference evidence="2" key="1">
    <citation type="submission" date="2019-01" db="EMBL/GenBank/DDBJ databases">
        <authorList>
            <consortium name="Genoscope - CEA"/>
            <person name="William W."/>
        </authorList>
    </citation>
    <scope>NUCLEOTIDE SEQUENCE</scope>
    <source>
        <strain evidence="2">CR-1</strain>
    </source>
</reference>